<dbReference type="GeneID" id="85498749"/>
<feature type="region of interest" description="Disordered" evidence="1">
    <location>
        <begin position="675"/>
        <end position="802"/>
    </location>
</feature>
<feature type="compositionally biased region" description="Polar residues" evidence="1">
    <location>
        <begin position="1087"/>
        <end position="1099"/>
    </location>
</feature>
<feature type="compositionally biased region" description="Polar residues" evidence="1">
    <location>
        <begin position="1217"/>
        <end position="1234"/>
    </location>
</feature>
<feature type="region of interest" description="Disordered" evidence="1">
    <location>
        <begin position="1217"/>
        <end position="1236"/>
    </location>
</feature>
<gene>
    <name evidence="3" type="ORF">CcaverHIS019_0704600</name>
</gene>
<feature type="region of interest" description="Disordered" evidence="1">
    <location>
        <begin position="1077"/>
        <end position="1139"/>
    </location>
</feature>
<feature type="region of interest" description="Disordered" evidence="1">
    <location>
        <begin position="1840"/>
        <end position="1897"/>
    </location>
</feature>
<feature type="region of interest" description="Disordered" evidence="1">
    <location>
        <begin position="1488"/>
        <end position="1508"/>
    </location>
</feature>
<reference evidence="3" key="1">
    <citation type="journal article" date="2023" name="BMC Genomics">
        <title>Chromosome-level genome assemblies of Cutaneotrichosporon spp. (Trichosporonales, Basidiomycota) reveal imbalanced evolution between nucleotide sequences and chromosome synteny.</title>
        <authorList>
            <person name="Kobayashi Y."/>
            <person name="Kayamori A."/>
            <person name="Aoki K."/>
            <person name="Shiwa Y."/>
            <person name="Matsutani M."/>
            <person name="Fujita N."/>
            <person name="Sugita T."/>
            <person name="Iwasaki W."/>
            <person name="Tanaka N."/>
            <person name="Takashima M."/>
        </authorList>
    </citation>
    <scope>NUCLEOTIDE SEQUENCE</scope>
    <source>
        <strain evidence="3">HIS019</strain>
    </source>
</reference>
<organism evidence="3 4">
    <name type="scientific">Cutaneotrichosporon cavernicola</name>
    <dbReference type="NCBI Taxonomy" id="279322"/>
    <lineage>
        <taxon>Eukaryota</taxon>
        <taxon>Fungi</taxon>
        <taxon>Dikarya</taxon>
        <taxon>Basidiomycota</taxon>
        <taxon>Agaricomycotina</taxon>
        <taxon>Tremellomycetes</taxon>
        <taxon>Trichosporonales</taxon>
        <taxon>Trichosporonaceae</taxon>
        <taxon>Cutaneotrichosporon</taxon>
    </lineage>
</organism>
<feature type="region of interest" description="Disordered" evidence="1">
    <location>
        <begin position="111"/>
        <end position="149"/>
    </location>
</feature>
<feature type="compositionally biased region" description="Low complexity" evidence="1">
    <location>
        <begin position="1650"/>
        <end position="1681"/>
    </location>
</feature>
<feature type="region of interest" description="Disordered" evidence="1">
    <location>
        <begin position="1605"/>
        <end position="1638"/>
    </location>
</feature>
<feature type="compositionally biased region" description="Low complexity" evidence="1">
    <location>
        <begin position="1341"/>
        <end position="1360"/>
    </location>
</feature>
<dbReference type="InterPro" id="IPR013783">
    <property type="entry name" value="Ig-like_fold"/>
</dbReference>
<feature type="compositionally biased region" description="Basic and acidic residues" evidence="1">
    <location>
        <begin position="634"/>
        <end position="643"/>
    </location>
</feature>
<dbReference type="Gene3D" id="2.60.40.10">
    <property type="entry name" value="Immunoglobulins"/>
    <property type="match status" value="1"/>
</dbReference>
<feature type="region of interest" description="Disordered" evidence="1">
    <location>
        <begin position="505"/>
        <end position="529"/>
    </location>
</feature>
<dbReference type="Pfam" id="PF16561">
    <property type="entry name" value="AMPK1_CBM"/>
    <property type="match status" value="1"/>
</dbReference>
<evidence type="ECO:0000313" key="3">
    <source>
        <dbReference type="EMBL" id="BEI94879.1"/>
    </source>
</evidence>
<feature type="region of interest" description="Disordered" evidence="1">
    <location>
        <begin position="394"/>
        <end position="440"/>
    </location>
</feature>
<feature type="compositionally biased region" description="Low complexity" evidence="1">
    <location>
        <begin position="1106"/>
        <end position="1118"/>
    </location>
</feature>
<evidence type="ECO:0000313" key="4">
    <source>
        <dbReference type="Proteomes" id="UP001233271"/>
    </source>
</evidence>
<evidence type="ECO:0000259" key="2">
    <source>
        <dbReference type="Pfam" id="PF16561"/>
    </source>
</evidence>
<feature type="compositionally biased region" description="Low complexity" evidence="1">
    <location>
        <begin position="111"/>
        <end position="131"/>
    </location>
</feature>
<dbReference type="RefSeq" id="XP_060460144.1">
    <property type="nucleotide sequence ID" value="XM_060603895.1"/>
</dbReference>
<feature type="region of interest" description="Disordered" evidence="1">
    <location>
        <begin position="543"/>
        <end position="643"/>
    </location>
</feature>
<evidence type="ECO:0000256" key="1">
    <source>
        <dbReference type="SAM" id="MobiDB-lite"/>
    </source>
</evidence>
<dbReference type="CDD" id="cd02859">
    <property type="entry name" value="E_set_AMPKbeta_like_N"/>
    <property type="match status" value="1"/>
</dbReference>
<dbReference type="InterPro" id="IPR014756">
    <property type="entry name" value="Ig_E-set"/>
</dbReference>
<feature type="compositionally biased region" description="Polar residues" evidence="1">
    <location>
        <begin position="1883"/>
        <end position="1892"/>
    </location>
</feature>
<feature type="region of interest" description="Disordered" evidence="1">
    <location>
        <begin position="873"/>
        <end position="893"/>
    </location>
</feature>
<feature type="compositionally biased region" description="Low complexity" evidence="1">
    <location>
        <begin position="1322"/>
        <end position="1333"/>
    </location>
</feature>
<dbReference type="SUPFAM" id="SSF81296">
    <property type="entry name" value="E set domains"/>
    <property type="match status" value="1"/>
</dbReference>
<feature type="compositionally biased region" description="Basic and acidic residues" evidence="1">
    <location>
        <begin position="561"/>
        <end position="573"/>
    </location>
</feature>
<feature type="compositionally biased region" description="Basic residues" evidence="1">
    <location>
        <begin position="574"/>
        <end position="588"/>
    </location>
</feature>
<sequence>MEEHQALFTWGAGPSSVSIAGNFNDWSATATPLIKQPDGSFKGSISVPWGSTQAYKYIVDGDWMVREDEEKDYDAAGNHNNIYVAPPGPTAETSATAGATTAAAGAAGTAGPAATAGAAAGTDPTTAAPATQQLAKGPDAPPAAAADNAGSSNTGLLAGAGALAGVGAAGAAALGLSKNSDKVDEKSVPNLQSLEAQAPTGVASDLSAAAGSRDIPTTLGGMGVDEKNIPNLQSLAAQAPTGVTSEVPAVPSGPPATLGGLPIATGTVAATPADTGPAAEAKDAVTDKTNTGLLATTGDAKDAAAAATPAPAGDMKDASADKNTGLLAGLGAVAGAGTLAGAGAAAAGMLGFGSKSEDKAAPSGAQTANLAATAGPGAAADAVQVNTGATAGTTTAATAPGATAPGTATAVDTASAPSASTVDPTAAPSGPTGSDTAPGVAATRDASTFAATEPGVAATRDASTFAATEPEKSAGLSGNTGLLAGGAAVAGAGAATAAALGFGSQDKDAATSGAGTSDTIPPGTAPPAIPEAKASQLLAASAPGVVTEETASATSTDNEDSAGKPKTDAQRARDKAKKARQKAKKRAQHTGLAGYTHHPGSGESYVSPRERSGSHGHSPTSRTAALPSGQADFARPEKSELRDAPKDHAGVAAGVAAGAGAAAFGAGAYAATRDKGDVTQPSGTGPVKDASGSPITDTRVLAAATGHPSSSPDTAPDSTSRNVPSGMEAQPRVPSEVRDTFNAGPNDATGTGHAYGTGVGTQAPTQLASTDESGTPLGTGALGGNLASKDSEPASGLGLDAKPAGVLDQAQGYVDNASSTAQAQAGQYTDKIGQFAAVPKSDDKSSGLGAGALAGIGAGVGALGAGAYAATRGSKDAPEQQDPIGAAKTFGTDSITGTQKLGTDTFASGQKLGTDSLAGAQNLGADSLAGAQKLGTGSLAGAQKFGTDSVAGAQKFGTDSVAGAQNLGTDSLAGAQNLGTDTVNAARDFATDTTTPLTQTGAGAAANVPGTEKLPDQAGKISDNVQQSVGAGQDTVTGARNLASEDRGLGVGTLAGVGAGAAALGAGAYAALRHGKPDEQVPAKQPDAQQLSSQPSVGTTGALGDASADAAIARDIPSPSTPGLAGVGAHGANTHPETVGAAAGTIPQSVDKAAVPTAPADTSGYAKPALAAGAGAAALGAGVAAGRESDMAVVPDFETTDAQLSADEVLSPSGVATTARTQVEQSTIPAQPSFAQRDISRVQADESGFPPTEGHADGTPNRSISGSVDSYNTAVSGELLDDPKLNTSGSGVSPAAMAAGASAAGLAAAGAGAYAYSRNQQQQAQQQFIQPGQHPVPQPGQQPGQQQQFMQPGQQAPQEQQSRDQAHGQGTRGSAFIESPASAPVSAPVQTGVKEAAPPAVDVGVPSASYDEPIAASSAPATAPATQALAAEKPSAVTAEGNLTAAELREGVQLGPEPTEGSGWGKAAGYSAAGVAVVGAAASGLYGATRDEDKSSRRASNREAFVSGVPSAAKSGNFLQGLPEAGQQAGQQAVAHGKSLAGIQPGQIVPGQSDQVQEQPAPVQADMTQPPQLESHEGHPGAIAGAATAGVGAVGAAGVAAAHYGTESATGPAEPKTPTKERRRSSLFGNMFKKKDRERLQSMEADAMPADAANAQAAARAKLDAEGTPAPGTAGEPPAQGSGLPGMGSIGKAGAGALAGVTAAGAAGLAAGSGAFDQAKTAGTGTLESSRNMATGALDTGRTGVAGALDQGRTGATGAFDSVRNAGSGALDSAHTAGTGAFGSVRDSATGALGSGRTAATGVFDSGRSAATGALDAGKTAGGDATSFAQKTMDSALGTSMLTAGSTQPGDRPTTPSRLTGTTAAPTTPAKTSHVVEHATPGAHSTHTAHSTGSRKKKGFFARLKAALTGKKHEH</sequence>
<dbReference type="Proteomes" id="UP001233271">
    <property type="component" value="Chromosome 7b"/>
</dbReference>
<dbReference type="KEGG" id="ccac:CcaHIS019_0704600"/>
<feature type="region of interest" description="Disordered" evidence="1">
    <location>
        <begin position="1245"/>
        <end position="1269"/>
    </location>
</feature>
<feature type="compositionally biased region" description="Low complexity" evidence="1">
    <location>
        <begin position="394"/>
        <end position="410"/>
    </location>
</feature>
<proteinExistence type="predicted"/>
<feature type="compositionally biased region" description="Polar residues" evidence="1">
    <location>
        <begin position="1260"/>
        <end position="1269"/>
    </location>
</feature>
<name>A0AA48LA95_9TREE</name>
<accession>A0AA48LA95</accession>
<feature type="compositionally biased region" description="Polar residues" evidence="1">
    <location>
        <begin position="1840"/>
        <end position="1859"/>
    </location>
</feature>
<feature type="region of interest" description="Disordered" evidence="1">
    <location>
        <begin position="1322"/>
        <end position="1386"/>
    </location>
</feature>
<dbReference type="EMBL" id="AP028219">
    <property type="protein sequence ID" value="BEI94879.1"/>
    <property type="molecule type" value="Genomic_DNA"/>
</dbReference>
<keyword evidence="4" id="KW-1185">Reference proteome</keyword>
<feature type="domain" description="AMP-activated protein kinase glycogen-binding" evidence="2">
    <location>
        <begin position="6"/>
        <end position="83"/>
    </location>
</feature>
<dbReference type="InterPro" id="IPR032640">
    <property type="entry name" value="AMPK1_CBM"/>
</dbReference>
<feature type="compositionally biased region" description="Polar residues" evidence="1">
    <location>
        <begin position="760"/>
        <end position="773"/>
    </location>
</feature>
<protein>
    <recommendedName>
        <fullName evidence="2">AMP-activated protein kinase glycogen-binding domain-containing protein</fullName>
    </recommendedName>
</protein>
<feature type="compositionally biased region" description="Low complexity" evidence="1">
    <location>
        <begin position="708"/>
        <end position="720"/>
    </location>
</feature>
<feature type="region of interest" description="Disordered" evidence="1">
    <location>
        <begin position="1650"/>
        <end position="1685"/>
    </location>
</feature>
<feature type="compositionally biased region" description="Low complexity" evidence="1">
    <location>
        <begin position="1860"/>
        <end position="1872"/>
    </location>
</feature>
<feature type="region of interest" description="Disordered" evidence="1">
    <location>
        <begin position="1543"/>
        <end position="1583"/>
    </location>
</feature>